<dbReference type="GO" id="GO:0071555">
    <property type="term" value="P:cell wall organization"/>
    <property type="evidence" value="ECO:0007669"/>
    <property type="project" value="UniProtKB-KW"/>
</dbReference>
<evidence type="ECO:0000256" key="16">
    <source>
        <dbReference type="HAMAP-Rule" id="MF_02080"/>
    </source>
</evidence>
<keyword evidence="15 16" id="KW-0961">Cell wall biogenesis/degradation</keyword>
<keyword evidence="9 16" id="KW-0133">Cell shape</keyword>
<dbReference type="Pfam" id="PF00905">
    <property type="entry name" value="Transpeptidase"/>
    <property type="match status" value="1"/>
</dbReference>
<evidence type="ECO:0000256" key="4">
    <source>
        <dbReference type="ARBA" id="ARBA00022618"/>
    </source>
</evidence>
<keyword evidence="5 16" id="KW-0121">Carboxypeptidase</keyword>
<dbReference type="PANTHER" id="PTHR30627">
    <property type="entry name" value="PEPTIDOGLYCAN D,D-TRANSPEPTIDASE"/>
    <property type="match status" value="1"/>
</dbReference>
<name>A0A7D5VBQ5_9NEIS</name>
<dbReference type="InterPro" id="IPR037532">
    <property type="entry name" value="FtsI_transpept"/>
</dbReference>
<evidence type="ECO:0000313" key="19">
    <source>
        <dbReference type="EMBL" id="QLI83197.1"/>
    </source>
</evidence>
<dbReference type="GO" id="GO:0009252">
    <property type="term" value="P:peptidoglycan biosynthetic process"/>
    <property type="evidence" value="ECO:0007669"/>
    <property type="project" value="UniProtKB-UniRule"/>
</dbReference>
<dbReference type="KEGG" id="cfon:HZU75_06205"/>
<feature type="domain" description="Penicillin-binding protein transpeptidase" evidence="17">
    <location>
        <begin position="289"/>
        <end position="585"/>
    </location>
</feature>
<evidence type="ECO:0000313" key="20">
    <source>
        <dbReference type="Proteomes" id="UP000510822"/>
    </source>
</evidence>
<evidence type="ECO:0000256" key="11">
    <source>
        <dbReference type="ARBA" id="ARBA00022989"/>
    </source>
</evidence>
<dbReference type="InterPro" id="IPR001460">
    <property type="entry name" value="PCN-bd_Tpept"/>
</dbReference>
<evidence type="ECO:0000256" key="3">
    <source>
        <dbReference type="ARBA" id="ARBA00022519"/>
    </source>
</evidence>
<evidence type="ECO:0000259" key="18">
    <source>
        <dbReference type="Pfam" id="PF03717"/>
    </source>
</evidence>
<proteinExistence type="inferred from homology"/>
<organism evidence="19 20">
    <name type="scientific">Chitinibacter fontanus</name>
    <dbReference type="NCBI Taxonomy" id="1737446"/>
    <lineage>
        <taxon>Bacteria</taxon>
        <taxon>Pseudomonadati</taxon>
        <taxon>Pseudomonadota</taxon>
        <taxon>Betaproteobacteria</taxon>
        <taxon>Neisseriales</taxon>
        <taxon>Chitinibacteraceae</taxon>
        <taxon>Chitinibacter</taxon>
    </lineage>
</organism>
<dbReference type="InterPro" id="IPR012338">
    <property type="entry name" value="Beta-lactam/transpept-like"/>
</dbReference>
<dbReference type="Gene3D" id="3.40.710.10">
    <property type="entry name" value="DD-peptidase/beta-lactamase superfamily"/>
    <property type="match status" value="1"/>
</dbReference>
<reference evidence="19 20" key="1">
    <citation type="journal article" date="2016" name="Int. J. Syst. Evol. Microbiol.">
        <title>Chitinibacter fontanus sp. nov., isolated from a spring.</title>
        <authorList>
            <person name="Sheu S.Y."/>
            <person name="Li Y.S."/>
            <person name="Young C.C."/>
            <person name="Chen W.M."/>
        </authorList>
    </citation>
    <scope>NUCLEOTIDE SEQUENCE [LARGE SCALE GENOMIC DNA]</scope>
    <source>
        <strain evidence="19 20">STM-7</strain>
    </source>
</reference>
<comment type="function">
    <text evidence="16">Catalyzes cross-linking of the peptidoglycan cell wall at the division septum.</text>
</comment>
<dbReference type="PANTHER" id="PTHR30627:SF1">
    <property type="entry name" value="PEPTIDOGLYCAN D,D-TRANSPEPTIDASE FTSI"/>
    <property type="match status" value="1"/>
</dbReference>
<evidence type="ECO:0000256" key="5">
    <source>
        <dbReference type="ARBA" id="ARBA00022645"/>
    </source>
</evidence>
<evidence type="ECO:0000256" key="2">
    <source>
        <dbReference type="ARBA" id="ARBA00022475"/>
    </source>
</evidence>
<evidence type="ECO:0000256" key="13">
    <source>
        <dbReference type="ARBA" id="ARBA00023210"/>
    </source>
</evidence>
<dbReference type="InterPro" id="IPR005311">
    <property type="entry name" value="PBP_dimer"/>
</dbReference>
<dbReference type="Gene3D" id="3.90.1310.10">
    <property type="entry name" value="Penicillin-binding protein 2a (Domain 2)"/>
    <property type="match status" value="1"/>
</dbReference>
<evidence type="ECO:0000259" key="17">
    <source>
        <dbReference type="Pfam" id="PF00905"/>
    </source>
</evidence>
<comment type="subcellular location">
    <subcellularLocation>
        <location evidence="16">Cell inner membrane</location>
        <topology evidence="16">Single-pass membrane protein</topology>
    </subcellularLocation>
    <subcellularLocation>
        <location evidence="1">Membrane</location>
    </subcellularLocation>
</comment>
<accession>A0A7D5VBQ5</accession>
<dbReference type="SUPFAM" id="SSF56519">
    <property type="entry name" value="Penicillin binding protein dimerisation domain"/>
    <property type="match status" value="1"/>
</dbReference>
<feature type="domain" description="Penicillin-binding protein dimerisation" evidence="18">
    <location>
        <begin position="70"/>
        <end position="248"/>
    </location>
</feature>
<keyword evidence="12 16" id="KW-0472">Membrane</keyword>
<feature type="active site" description="Acyl-ester intermediate" evidence="16">
    <location>
        <position position="336"/>
    </location>
</feature>
<dbReference type="EMBL" id="CP058952">
    <property type="protein sequence ID" value="QLI83197.1"/>
    <property type="molecule type" value="Genomic_DNA"/>
</dbReference>
<dbReference type="GO" id="GO:0005886">
    <property type="term" value="C:plasma membrane"/>
    <property type="evidence" value="ECO:0007669"/>
    <property type="project" value="UniProtKB-SubCell"/>
</dbReference>
<evidence type="ECO:0000256" key="8">
    <source>
        <dbReference type="ARBA" id="ARBA00022801"/>
    </source>
</evidence>
<keyword evidence="10 16" id="KW-0573">Peptidoglycan synthesis</keyword>
<dbReference type="GO" id="GO:0008658">
    <property type="term" value="F:penicillin binding"/>
    <property type="evidence" value="ECO:0007669"/>
    <property type="project" value="InterPro"/>
</dbReference>
<evidence type="ECO:0000256" key="9">
    <source>
        <dbReference type="ARBA" id="ARBA00022960"/>
    </source>
</evidence>
<evidence type="ECO:0000256" key="6">
    <source>
        <dbReference type="ARBA" id="ARBA00022670"/>
    </source>
</evidence>
<sequence length="617" mass="67031">MRQARTVATGRRPDKYAVKPKLERWRVWFVLTCLMGLFAALLGRSLYLQAWNEGFLQDQGDARYRRTLKLEPNRGMITDRNGEPLAISTPVQSIWLSPRSMQVLPVGQSRPKDWKQTDDDEQVPVSVDEIKKIASLLAISPDELQAKINATRKNKQGEDVKSDFLWVKRHISPADAKRVLALNVPGVYSQTEYRRYYPAGEVMAHVVGFTNLDGKGQEGFELTKDSMLAGKAGSRTVIRDRRGYIVEDVSTIVPPQEGQTLQLSIDRRIQYLAYRELKNAVDNSQAAGGAIVVLDARTGEVLAMANAPSYNPNSRAKIDPAHKRNRALTDLYEPGSTMKAVTVAMALNAGKVTPTTVIQTGGGTMTIGPATIRDDHAVGAATVEHIIQKSSNVGAAKMALMMEREQMSDFMHAVGFGEKLNTGFPGESPGRVRPWKTWRPIEQATMAYGYGVSVSVMQMARAYQMFAGNGEVHPVTFTKLVAPAPGKQVVSAETAAQVRKMLEMVTLPGGTATRAQVVGYRVGGKTGTAKKLVNGVYSDTARVGSFVGLAPISNPRLIVAVMIDEPSFALRYGGLVAAPVFSNVVAGSLRLLGVPPDAPTTNILLPGNGVEDVKEDA</sequence>
<protein>
    <recommendedName>
        <fullName evidence="16">Peptidoglycan D,D-transpeptidase FtsI</fullName>
        <ecNumber evidence="16">3.4.16.4</ecNumber>
    </recommendedName>
    <alternativeName>
        <fullName evidence="16">Penicillin-binding protein 3</fullName>
        <shortName evidence="16">PBP-3</shortName>
    </alternativeName>
</protein>
<comment type="catalytic activity">
    <reaction evidence="16">
        <text>Preferential cleavage: (Ac)2-L-Lys-D-Ala-|-D-Ala. Also transpeptidation of peptidyl-alanyl moieties that are N-acyl substituents of D-alanine.</text>
        <dbReference type="EC" id="3.4.16.4"/>
    </reaction>
</comment>
<dbReference type="Gene3D" id="3.30.450.330">
    <property type="match status" value="1"/>
</dbReference>
<dbReference type="GO" id="GO:0008955">
    <property type="term" value="F:peptidoglycan glycosyltransferase activity"/>
    <property type="evidence" value="ECO:0007669"/>
    <property type="project" value="InterPro"/>
</dbReference>
<evidence type="ECO:0000256" key="15">
    <source>
        <dbReference type="ARBA" id="ARBA00023316"/>
    </source>
</evidence>
<evidence type="ECO:0000256" key="14">
    <source>
        <dbReference type="ARBA" id="ARBA00023306"/>
    </source>
</evidence>
<gene>
    <name evidence="16" type="primary">ftsI</name>
    <name evidence="19" type="ORF">HZU75_06205</name>
</gene>
<keyword evidence="14 16" id="KW-0131">Cell cycle</keyword>
<evidence type="ECO:0000256" key="10">
    <source>
        <dbReference type="ARBA" id="ARBA00022984"/>
    </source>
</evidence>
<dbReference type="GO" id="GO:0006508">
    <property type="term" value="P:proteolysis"/>
    <property type="evidence" value="ECO:0007669"/>
    <property type="project" value="UniProtKB-KW"/>
</dbReference>
<dbReference type="GO" id="GO:0009002">
    <property type="term" value="F:serine-type D-Ala-D-Ala carboxypeptidase activity"/>
    <property type="evidence" value="ECO:0007669"/>
    <property type="project" value="UniProtKB-UniRule"/>
</dbReference>
<dbReference type="UniPathway" id="UPA00219"/>
<keyword evidence="13 16" id="KW-0717">Septation</keyword>
<dbReference type="GO" id="GO:0008360">
    <property type="term" value="P:regulation of cell shape"/>
    <property type="evidence" value="ECO:0007669"/>
    <property type="project" value="UniProtKB-KW"/>
</dbReference>
<dbReference type="AlphaFoldDB" id="A0A7D5VBQ5"/>
<keyword evidence="7 16" id="KW-0812">Transmembrane</keyword>
<dbReference type="HAMAP" id="MF_02080">
    <property type="entry name" value="FtsI_transpept"/>
    <property type="match status" value="1"/>
</dbReference>
<evidence type="ECO:0000256" key="1">
    <source>
        <dbReference type="ARBA" id="ARBA00004370"/>
    </source>
</evidence>
<keyword evidence="20" id="KW-1185">Reference proteome</keyword>
<dbReference type="GO" id="GO:0000917">
    <property type="term" value="P:division septum assembly"/>
    <property type="evidence" value="ECO:0007669"/>
    <property type="project" value="UniProtKB-KW"/>
</dbReference>
<keyword evidence="4 16" id="KW-0132">Cell division</keyword>
<comment type="pathway">
    <text evidence="16">Cell wall biogenesis; peptidoglycan biosynthesis.</text>
</comment>
<keyword evidence="8 16" id="KW-0378">Hydrolase</keyword>
<dbReference type="SUPFAM" id="SSF56601">
    <property type="entry name" value="beta-lactamase/transpeptidase-like"/>
    <property type="match status" value="1"/>
</dbReference>
<evidence type="ECO:0000256" key="7">
    <source>
        <dbReference type="ARBA" id="ARBA00022692"/>
    </source>
</evidence>
<dbReference type="EC" id="3.4.16.4" evidence="16"/>
<comment type="similarity">
    <text evidence="16">Belongs to the transpeptidase family. FtsI subfamily.</text>
</comment>
<evidence type="ECO:0000256" key="12">
    <source>
        <dbReference type="ARBA" id="ARBA00023136"/>
    </source>
</evidence>
<keyword evidence="11 16" id="KW-1133">Transmembrane helix</keyword>
<dbReference type="Pfam" id="PF03717">
    <property type="entry name" value="PBP_dimer"/>
    <property type="match status" value="1"/>
</dbReference>
<dbReference type="InterPro" id="IPR036138">
    <property type="entry name" value="PBP_dimer_sf"/>
</dbReference>
<keyword evidence="6 16" id="KW-0645">Protease</keyword>
<keyword evidence="2 16" id="KW-1003">Cell membrane</keyword>
<dbReference type="GO" id="GO:0043093">
    <property type="term" value="P:FtsZ-dependent cytokinesis"/>
    <property type="evidence" value="ECO:0007669"/>
    <property type="project" value="UniProtKB-UniRule"/>
</dbReference>
<dbReference type="Proteomes" id="UP000510822">
    <property type="component" value="Chromosome"/>
</dbReference>
<keyword evidence="3 16" id="KW-0997">Cell inner membrane</keyword>
<feature type="transmembrane region" description="Helical" evidence="16">
    <location>
        <begin position="25"/>
        <end position="47"/>
    </location>
</feature>
<dbReference type="InterPro" id="IPR050515">
    <property type="entry name" value="Beta-lactam/transpept"/>
</dbReference>